<evidence type="ECO:0000313" key="3">
    <source>
        <dbReference type="EMBL" id="SDW65817.1"/>
    </source>
</evidence>
<feature type="compositionally biased region" description="Polar residues" evidence="1">
    <location>
        <begin position="33"/>
        <end position="47"/>
    </location>
</feature>
<evidence type="ECO:0000313" key="4">
    <source>
        <dbReference type="Proteomes" id="UP000199529"/>
    </source>
</evidence>
<evidence type="ECO:0000256" key="2">
    <source>
        <dbReference type="SAM" id="SignalP"/>
    </source>
</evidence>
<feature type="region of interest" description="Disordered" evidence="1">
    <location>
        <begin position="26"/>
        <end position="47"/>
    </location>
</feature>
<feature type="region of interest" description="Disordered" evidence="1">
    <location>
        <begin position="61"/>
        <end position="82"/>
    </location>
</feature>
<protein>
    <recommendedName>
        <fullName evidence="5">DUF3558 domain-containing protein</fullName>
    </recommendedName>
</protein>
<sequence length="178" mass="18199">MSLVSRSLAVGVAGLALVGLSACSGSPGKGSEETSTPTSATQKSGLSNFDPCNFFTPEELSAAGVSGPSRPADALSSQPGCDWEGKDVLLTLSKNETEDFEKYSKNNFETFDVIDINGRKAARAVTAGSGGQGICSAIISAGGGIVDVNVAGIMRDSVADPCGEAEKIARQIEPRLPE</sequence>
<proteinExistence type="predicted"/>
<name>A0A1H2VBX5_9PSEU</name>
<dbReference type="RefSeq" id="WP_093262279.1">
    <property type="nucleotide sequence ID" value="NZ_FNOK01000004.1"/>
</dbReference>
<evidence type="ECO:0000256" key="1">
    <source>
        <dbReference type="SAM" id="MobiDB-lite"/>
    </source>
</evidence>
<dbReference type="STRING" id="418495.SAMN05216215_1004268"/>
<dbReference type="EMBL" id="FNOK01000004">
    <property type="protein sequence ID" value="SDW65817.1"/>
    <property type="molecule type" value="Genomic_DNA"/>
</dbReference>
<feature type="chain" id="PRO_5039383018" description="DUF3558 domain-containing protein" evidence="2">
    <location>
        <begin position="25"/>
        <end position="178"/>
    </location>
</feature>
<gene>
    <name evidence="3" type="ORF">SAMN05216215_1004268</name>
</gene>
<reference evidence="4" key="1">
    <citation type="submission" date="2016-10" db="EMBL/GenBank/DDBJ databases">
        <authorList>
            <person name="Varghese N."/>
            <person name="Submissions S."/>
        </authorList>
    </citation>
    <scope>NUCLEOTIDE SEQUENCE [LARGE SCALE GENOMIC DNA]</scope>
    <source>
        <strain evidence="4">CGMCC 4.3530</strain>
    </source>
</reference>
<accession>A0A1H2VBX5</accession>
<dbReference type="Proteomes" id="UP000199529">
    <property type="component" value="Unassembled WGS sequence"/>
</dbReference>
<dbReference type="OrthoDB" id="3692505at2"/>
<keyword evidence="2" id="KW-0732">Signal</keyword>
<dbReference type="AlphaFoldDB" id="A0A1H2VBX5"/>
<evidence type="ECO:0008006" key="5">
    <source>
        <dbReference type="Google" id="ProtNLM"/>
    </source>
</evidence>
<feature type="signal peptide" evidence="2">
    <location>
        <begin position="1"/>
        <end position="24"/>
    </location>
</feature>
<dbReference type="PROSITE" id="PS51257">
    <property type="entry name" value="PROKAR_LIPOPROTEIN"/>
    <property type="match status" value="1"/>
</dbReference>
<organism evidence="3 4">
    <name type="scientific">Saccharopolyspora shandongensis</name>
    <dbReference type="NCBI Taxonomy" id="418495"/>
    <lineage>
        <taxon>Bacteria</taxon>
        <taxon>Bacillati</taxon>
        <taxon>Actinomycetota</taxon>
        <taxon>Actinomycetes</taxon>
        <taxon>Pseudonocardiales</taxon>
        <taxon>Pseudonocardiaceae</taxon>
        <taxon>Saccharopolyspora</taxon>
    </lineage>
</organism>
<dbReference type="Pfam" id="PF12079">
    <property type="entry name" value="DUF3558"/>
    <property type="match status" value="1"/>
</dbReference>
<keyword evidence="4" id="KW-1185">Reference proteome</keyword>
<dbReference type="InterPro" id="IPR024520">
    <property type="entry name" value="DUF3558"/>
</dbReference>